<evidence type="ECO:0000259" key="8">
    <source>
        <dbReference type="PROSITE" id="PS50928"/>
    </source>
</evidence>
<dbReference type="InterPro" id="IPR000515">
    <property type="entry name" value="MetI-like"/>
</dbReference>
<keyword evidence="3" id="KW-1003">Cell membrane</keyword>
<gene>
    <name evidence="9" type="ORF">W908_03125</name>
</gene>
<protein>
    <submittedName>
        <fullName evidence="9">ABC transporter permease</fullName>
    </submittedName>
</protein>
<feature type="transmembrane region" description="Helical" evidence="7">
    <location>
        <begin position="72"/>
        <end position="94"/>
    </location>
</feature>
<feature type="domain" description="ABC transmembrane type-1" evidence="8">
    <location>
        <begin position="68"/>
        <end position="258"/>
    </location>
</feature>
<accession>A0A0M5KTP6</accession>
<keyword evidence="10" id="KW-1185">Reference proteome</keyword>
<keyword evidence="4 7" id="KW-0812">Transmembrane</keyword>
<dbReference type="Pfam" id="PF00528">
    <property type="entry name" value="BPD_transp_1"/>
    <property type="match status" value="1"/>
</dbReference>
<comment type="subcellular location">
    <subcellularLocation>
        <location evidence="1 7">Cell membrane</location>
        <topology evidence="1 7">Multi-pass membrane protein</topology>
    </subcellularLocation>
</comment>
<dbReference type="PATRIC" id="fig|1125411.7.peg.609"/>
<feature type="transmembrane region" description="Helical" evidence="7">
    <location>
        <begin position="237"/>
        <end position="258"/>
    </location>
</feature>
<dbReference type="STRING" id="1125411.W908_03125"/>
<evidence type="ECO:0000256" key="3">
    <source>
        <dbReference type="ARBA" id="ARBA00022475"/>
    </source>
</evidence>
<dbReference type="RefSeq" id="WP_053819885.1">
    <property type="nucleotide sequence ID" value="NZ_CP006911.1"/>
</dbReference>
<dbReference type="OrthoDB" id="9815445at2"/>
<dbReference type="PROSITE" id="PS50928">
    <property type="entry name" value="ABC_TM1"/>
    <property type="match status" value="1"/>
</dbReference>
<sequence length="272" mass="30315">MTYSKRISSNIELMGAYILAAFWVLPLLYAFWAAFHYSSDAIHFDILAPLTLDNFREAWSQAPFMRYGLNTFLLVSFILPLQLLISTLAAYAFVRFKFTGANVAFALVLVQLMITPEILIVQNYVTLSKLGLIDTITGMGLPYVASAFCIFLLRQTFKSIPKELEDAAQLEGCSTMGILWKVYVPLATPTFIAFSLVSVSHHWNNFLWPLIISNSVETRPLTVGLGIFAAPETGVDWSVMSAATLISVAPLLIAFLIFQKQFVQSFMQAGIK</sequence>
<feature type="transmembrane region" description="Helical" evidence="7">
    <location>
        <begin position="101"/>
        <end position="120"/>
    </location>
</feature>
<evidence type="ECO:0000256" key="5">
    <source>
        <dbReference type="ARBA" id="ARBA00022989"/>
    </source>
</evidence>
<dbReference type="GO" id="GO:0055085">
    <property type="term" value="P:transmembrane transport"/>
    <property type="evidence" value="ECO:0007669"/>
    <property type="project" value="InterPro"/>
</dbReference>
<evidence type="ECO:0000313" key="9">
    <source>
        <dbReference type="EMBL" id="ALE01673.1"/>
    </source>
</evidence>
<evidence type="ECO:0000256" key="4">
    <source>
        <dbReference type="ARBA" id="ARBA00022692"/>
    </source>
</evidence>
<feature type="transmembrane region" description="Helical" evidence="7">
    <location>
        <begin position="12"/>
        <end position="35"/>
    </location>
</feature>
<feature type="transmembrane region" description="Helical" evidence="7">
    <location>
        <begin position="178"/>
        <end position="199"/>
    </location>
</feature>
<keyword evidence="5 7" id="KW-1133">Transmembrane helix</keyword>
<dbReference type="CDD" id="cd06261">
    <property type="entry name" value="TM_PBP2"/>
    <property type="match status" value="1"/>
</dbReference>
<comment type="similarity">
    <text evidence="7">Belongs to the binding-protein-dependent transport system permease family.</text>
</comment>
<evidence type="ECO:0000256" key="6">
    <source>
        <dbReference type="ARBA" id="ARBA00023136"/>
    </source>
</evidence>
<dbReference type="KEGG" id="tsn:W908_03125"/>
<dbReference type="SUPFAM" id="SSF161098">
    <property type="entry name" value="MetI-like"/>
    <property type="match status" value="1"/>
</dbReference>
<dbReference type="PANTHER" id="PTHR43744:SF3">
    <property type="entry name" value="LACTOSE TRANSPORT SYSTEM PERMEASE PROTEIN LACG"/>
    <property type="match status" value="1"/>
</dbReference>
<name>A0A0M5KTP6_9GAMM</name>
<proteinExistence type="inferred from homology"/>
<evidence type="ECO:0000256" key="2">
    <source>
        <dbReference type="ARBA" id="ARBA00022448"/>
    </source>
</evidence>
<dbReference type="InterPro" id="IPR035906">
    <property type="entry name" value="MetI-like_sf"/>
</dbReference>
<dbReference type="PANTHER" id="PTHR43744">
    <property type="entry name" value="ABC TRANSPORTER PERMEASE PROTEIN MG189-RELATED-RELATED"/>
    <property type="match status" value="1"/>
</dbReference>
<keyword evidence="2 7" id="KW-0813">Transport</keyword>
<keyword evidence="6 7" id="KW-0472">Membrane</keyword>
<dbReference type="EMBL" id="CP006911">
    <property type="protein sequence ID" value="ALE01673.1"/>
    <property type="molecule type" value="Genomic_DNA"/>
</dbReference>
<dbReference type="GO" id="GO:0005886">
    <property type="term" value="C:plasma membrane"/>
    <property type="evidence" value="ECO:0007669"/>
    <property type="project" value="UniProtKB-SubCell"/>
</dbReference>
<evidence type="ECO:0000256" key="1">
    <source>
        <dbReference type="ARBA" id="ARBA00004651"/>
    </source>
</evidence>
<reference evidence="9 10" key="1">
    <citation type="journal article" date="2015" name="Genome Announc.">
        <title>Genome Sequence of 'Candidatus Thioglobus singularis' Strain PS1, a Mixotroph from the SUP05 Clade of Marine Gammaproteobacteria.</title>
        <authorList>
            <person name="Marshall K.T."/>
            <person name="Morris R.M."/>
        </authorList>
    </citation>
    <scope>NUCLEOTIDE SEQUENCE [LARGE SCALE GENOMIC DNA]</scope>
    <source>
        <strain evidence="9 10">PS1</strain>
    </source>
</reference>
<feature type="transmembrane region" description="Helical" evidence="7">
    <location>
        <begin position="140"/>
        <end position="157"/>
    </location>
</feature>
<dbReference type="AlphaFoldDB" id="A0A0M5KTP6"/>
<dbReference type="Proteomes" id="UP000068905">
    <property type="component" value="Chromosome"/>
</dbReference>
<evidence type="ECO:0000313" key="10">
    <source>
        <dbReference type="Proteomes" id="UP000068905"/>
    </source>
</evidence>
<dbReference type="Gene3D" id="1.10.3720.10">
    <property type="entry name" value="MetI-like"/>
    <property type="match status" value="1"/>
</dbReference>
<evidence type="ECO:0000256" key="7">
    <source>
        <dbReference type="RuleBase" id="RU363032"/>
    </source>
</evidence>
<organism evidence="9 10">
    <name type="scientific">Candidatus Pseudothioglobus singularis PS1</name>
    <dbReference type="NCBI Taxonomy" id="1125411"/>
    <lineage>
        <taxon>Bacteria</taxon>
        <taxon>Pseudomonadati</taxon>
        <taxon>Pseudomonadota</taxon>
        <taxon>Gammaproteobacteria</taxon>
        <taxon>Candidatus Pseudothioglobaceae</taxon>
        <taxon>Candidatus Pseudothioglobus</taxon>
    </lineage>
</organism>